<dbReference type="Proteomes" id="UP001054252">
    <property type="component" value="Unassembled WGS sequence"/>
</dbReference>
<proteinExistence type="predicted"/>
<evidence type="ECO:0000313" key="3">
    <source>
        <dbReference type="Proteomes" id="UP001054252"/>
    </source>
</evidence>
<feature type="domain" description="Glycoside hydrolase family 19 catalytic" evidence="1">
    <location>
        <begin position="425"/>
        <end position="435"/>
    </location>
</feature>
<dbReference type="PANTHER" id="PTHR11439:SF517">
    <property type="entry name" value="CYSTEINE-RICH RLK (RECEPTOR-LIKE PROTEIN KINASE) 8"/>
    <property type="match status" value="1"/>
</dbReference>
<dbReference type="CDD" id="cd09272">
    <property type="entry name" value="RNase_HI_RT_Ty1"/>
    <property type="match status" value="1"/>
</dbReference>
<keyword evidence="3" id="KW-1185">Reference proteome</keyword>
<dbReference type="SUPFAM" id="SSF56672">
    <property type="entry name" value="DNA/RNA polymerases"/>
    <property type="match status" value="1"/>
</dbReference>
<dbReference type="GO" id="GO:0004568">
    <property type="term" value="F:chitinase activity"/>
    <property type="evidence" value="ECO:0007669"/>
    <property type="project" value="InterPro"/>
</dbReference>
<sequence>MKSCNSVTTPVDKGVKLVKDPGTISVDSKLYKQIVGNLMYVTATRPDIMHGVSLISKYMEHSKELNLQTAKRILRYLCGTADFGLFYKKGDQTDLAGFTDSDYAGDLDDKKSTYGFVFMLGSGAISWSSKKQPIVTLSTTKAEYVAPTSCACQAIWLRRIMEELELNQHEATSIYCDNSSAIKLSRNPVLHGRSKHIHLRYHFLRNLLADCAVLIEQRAGMWKLLDFAELKRSSISFFDIEKHETAISRWLDIGEGKEVNLETCPKSKLQQQRIKHLGPRERIAYEVIVVDGKFLFKQTGKLLRTTGNTKWIFVLSTSETLNVGQKKKSTFQHSSFLPGGATIAAGRLVVEHGALKAGAEGGGQFGLTAVTIDLHQKISRISFHFLKSTTWILLMLSNYNYGPAGNAINYNLLNDPDAVATDATISFKTALWFWMTPQSPKPSCHDVITGQWTPSAIDTAAGRVPGYGVITNIINGGIECGKGQNAQVADRIGFYQRYCDLLKVGYGNNLDCYNQQPFA</sequence>
<organism evidence="2 3">
    <name type="scientific">Rubroshorea leprosula</name>
    <dbReference type="NCBI Taxonomy" id="152421"/>
    <lineage>
        <taxon>Eukaryota</taxon>
        <taxon>Viridiplantae</taxon>
        <taxon>Streptophyta</taxon>
        <taxon>Embryophyta</taxon>
        <taxon>Tracheophyta</taxon>
        <taxon>Spermatophyta</taxon>
        <taxon>Magnoliopsida</taxon>
        <taxon>eudicotyledons</taxon>
        <taxon>Gunneridae</taxon>
        <taxon>Pentapetalae</taxon>
        <taxon>rosids</taxon>
        <taxon>malvids</taxon>
        <taxon>Malvales</taxon>
        <taxon>Dipterocarpaceae</taxon>
        <taxon>Rubroshorea</taxon>
    </lineage>
</organism>
<dbReference type="GO" id="GO:0006032">
    <property type="term" value="P:chitin catabolic process"/>
    <property type="evidence" value="ECO:0007669"/>
    <property type="project" value="InterPro"/>
</dbReference>
<dbReference type="PROSITE" id="PS00774">
    <property type="entry name" value="CHITINASE_19_2"/>
    <property type="match status" value="1"/>
</dbReference>
<dbReference type="InterPro" id="IPR043502">
    <property type="entry name" value="DNA/RNA_pol_sf"/>
</dbReference>
<comment type="caution">
    <text evidence="2">The sequence shown here is derived from an EMBL/GenBank/DDBJ whole genome shotgun (WGS) entry which is preliminary data.</text>
</comment>
<dbReference type="Gene3D" id="1.10.530.10">
    <property type="match status" value="1"/>
</dbReference>
<dbReference type="CDD" id="cd00325">
    <property type="entry name" value="chitinase_GH19"/>
    <property type="match status" value="1"/>
</dbReference>
<dbReference type="AlphaFoldDB" id="A0AAV5KBJ0"/>
<evidence type="ECO:0000313" key="2">
    <source>
        <dbReference type="EMBL" id="GKV21938.1"/>
    </source>
</evidence>
<dbReference type="PANTHER" id="PTHR11439">
    <property type="entry name" value="GAG-POL-RELATED RETROTRANSPOSON"/>
    <property type="match status" value="1"/>
</dbReference>
<dbReference type="InterPro" id="IPR023346">
    <property type="entry name" value="Lysozyme-like_dom_sf"/>
</dbReference>
<dbReference type="SUPFAM" id="SSF53955">
    <property type="entry name" value="Lysozyme-like"/>
    <property type="match status" value="1"/>
</dbReference>
<accession>A0AAV5KBJ0</accession>
<dbReference type="Pfam" id="PF00182">
    <property type="entry name" value="Glyco_hydro_19"/>
    <property type="match status" value="1"/>
</dbReference>
<name>A0AAV5KBJ0_9ROSI</name>
<evidence type="ECO:0000259" key="1">
    <source>
        <dbReference type="PROSITE" id="PS00774"/>
    </source>
</evidence>
<reference evidence="2 3" key="1">
    <citation type="journal article" date="2021" name="Commun. Biol.">
        <title>The genome of Shorea leprosula (Dipterocarpaceae) highlights the ecological relevance of drought in aseasonal tropical rainforests.</title>
        <authorList>
            <person name="Ng K.K.S."/>
            <person name="Kobayashi M.J."/>
            <person name="Fawcett J.A."/>
            <person name="Hatakeyama M."/>
            <person name="Paape T."/>
            <person name="Ng C.H."/>
            <person name="Ang C.C."/>
            <person name="Tnah L.H."/>
            <person name="Lee C.T."/>
            <person name="Nishiyama T."/>
            <person name="Sese J."/>
            <person name="O'Brien M.J."/>
            <person name="Copetti D."/>
            <person name="Mohd Noor M.I."/>
            <person name="Ong R.C."/>
            <person name="Putra M."/>
            <person name="Sireger I.Z."/>
            <person name="Indrioko S."/>
            <person name="Kosugi Y."/>
            <person name="Izuno A."/>
            <person name="Isagi Y."/>
            <person name="Lee S.L."/>
            <person name="Shimizu K.K."/>
        </authorList>
    </citation>
    <scope>NUCLEOTIDE SEQUENCE [LARGE SCALE GENOMIC DNA]</scope>
    <source>
        <strain evidence="2">214</strain>
    </source>
</reference>
<dbReference type="EMBL" id="BPVZ01000058">
    <property type="protein sequence ID" value="GKV21938.1"/>
    <property type="molecule type" value="Genomic_DNA"/>
</dbReference>
<dbReference type="GO" id="GO:0016998">
    <property type="term" value="P:cell wall macromolecule catabolic process"/>
    <property type="evidence" value="ECO:0007669"/>
    <property type="project" value="InterPro"/>
</dbReference>
<protein>
    <recommendedName>
        <fullName evidence="1">Glycoside hydrolase family 19 catalytic domain-containing protein</fullName>
    </recommendedName>
</protein>
<gene>
    <name evidence="2" type="ORF">SLEP1_g31860</name>
</gene>
<dbReference type="InterPro" id="IPR000726">
    <property type="entry name" value="Glyco_hydro_19_cat"/>
</dbReference>